<dbReference type="OrthoDB" id="372907at2157"/>
<name>A0A0E3SN68_METBA</name>
<accession>A0A0E3SN68</accession>
<protein>
    <submittedName>
        <fullName evidence="1">Uncharacterized protein</fullName>
    </submittedName>
</protein>
<evidence type="ECO:0000313" key="1">
    <source>
        <dbReference type="EMBL" id="AKB82568.1"/>
    </source>
</evidence>
<keyword evidence="2" id="KW-1185">Reference proteome</keyword>
<dbReference type="KEGG" id="mbak:MSBR3_1990"/>
<dbReference type="GeneID" id="24789559"/>
<dbReference type="Proteomes" id="UP000033066">
    <property type="component" value="Chromosome"/>
</dbReference>
<gene>
    <name evidence="1" type="ORF">MSBR3_1990</name>
</gene>
<reference evidence="1" key="1">
    <citation type="submission" date="2014-07" db="EMBL/GenBank/DDBJ databases">
        <title>Methanogenic archaea and the global carbon cycle.</title>
        <authorList>
            <person name="Henriksen J.R."/>
            <person name="Luke J."/>
            <person name="Reinhart S."/>
            <person name="Benedict M.N."/>
            <person name="Youngblut N.D."/>
            <person name="Metcalf M.E."/>
            <person name="Whitaker R.J."/>
            <person name="Metcalf W.W."/>
        </authorList>
    </citation>
    <scope>NUCLEOTIDE SEQUENCE [LARGE SCALE GENOMIC DNA]</scope>
    <source>
        <strain evidence="1">3</strain>
    </source>
</reference>
<dbReference type="PATRIC" id="fig|1434107.4.peg.2559"/>
<dbReference type="AlphaFoldDB" id="A0A0E3SN68"/>
<organism evidence="1 2">
    <name type="scientific">Methanosarcina barkeri 3</name>
    <dbReference type="NCBI Taxonomy" id="1434107"/>
    <lineage>
        <taxon>Archaea</taxon>
        <taxon>Methanobacteriati</taxon>
        <taxon>Methanobacteriota</taxon>
        <taxon>Stenosarchaea group</taxon>
        <taxon>Methanomicrobia</taxon>
        <taxon>Methanosarcinales</taxon>
        <taxon>Methanosarcinaceae</taxon>
        <taxon>Methanosarcina</taxon>
    </lineage>
</organism>
<dbReference type="EMBL" id="CP009517">
    <property type="protein sequence ID" value="AKB82568.1"/>
    <property type="molecule type" value="Genomic_DNA"/>
</dbReference>
<sequence>MMLRNRKIAVNMLIAAVLIMNILLMPVVSAYETPDYDWKLKKAVSYGGINAYTAATVGRFTAPYIPSRNAYEYNYRITGVGETRTSSGGSTAACRVQAVEIKELENKANQAMWTSTDSQRIGAWPRSDGNSAYYADVAYTISSIAISYINSYANFAISAATLVSSLLSGCDEQQDGETIWREWEYDPDKTDVGHFFWWLNDIKPGQTVKFSVGDYLFGPSYEVAGVKWTFTVTAPSRAPSKMTEVEKKKYGIEVIPLNQLKTRSSELNLAPETVEELIEYGEPVYVAHNLPVEVVSCEPIDKEEVISKLLEGSKYSRKELFGPVNPFVNKTNKSEESLS</sequence>
<proteinExistence type="predicted"/>
<evidence type="ECO:0000313" key="2">
    <source>
        <dbReference type="Proteomes" id="UP000033066"/>
    </source>
</evidence>
<dbReference type="HOGENOM" id="CLU_817870_0_0_2"/>
<dbReference type="RefSeq" id="WP_155396796.1">
    <property type="nucleotide sequence ID" value="NZ_CP009517.1"/>
</dbReference>